<comment type="caution">
    <text evidence="3">The sequence shown here is derived from an EMBL/GenBank/DDBJ whole genome shotgun (WGS) entry which is preliminary data.</text>
</comment>
<protein>
    <submittedName>
        <fullName evidence="3">YdcF family protein</fullName>
    </submittedName>
</protein>
<evidence type="ECO:0000256" key="1">
    <source>
        <dbReference type="SAM" id="Phobius"/>
    </source>
</evidence>
<dbReference type="PANTHER" id="PTHR30336:SF20">
    <property type="entry name" value="DUF218 DOMAIN-CONTAINING PROTEIN"/>
    <property type="match status" value="1"/>
</dbReference>
<dbReference type="CDD" id="cd06259">
    <property type="entry name" value="YdcF-like"/>
    <property type="match status" value="1"/>
</dbReference>
<evidence type="ECO:0000313" key="3">
    <source>
        <dbReference type="EMBL" id="MFC0080671.1"/>
    </source>
</evidence>
<dbReference type="InterPro" id="IPR051599">
    <property type="entry name" value="Cell_Envelope_Assoc"/>
</dbReference>
<name>A0ABV6BZ18_9ACTN</name>
<dbReference type="PANTHER" id="PTHR30336">
    <property type="entry name" value="INNER MEMBRANE PROTEIN, PROBABLE PERMEASE"/>
    <property type="match status" value="1"/>
</dbReference>
<keyword evidence="4" id="KW-1185">Reference proteome</keyword>
<keyword evidence="1" id="KW-0472">Membrane</keyword>
<gene>
    <name evidence="3" type="ORF">ACFFRE_00685</name>
</gene>
<dbReference type="Proteomes" id="UP001589788">
    <property type="component" value="Unassembled WGS sequence"/>
</dbReference>
<dbReference type="EMBL" id="JBHLYQ010000002">
    <property type="protein sequence ID" value="MFC0080671.1"/>
    <property type="molecule type" value="Genomic_DNA"/>
</dbReference>
<keyword evidence="1" id="KW-1133">Transmembrane helix</keyword>
<reference evidence="3 4" key="1">
    <citation type="submission" date="2024-09" db="EMBL/GenBank/DDBJ databases">
        <authorList>
            <person name="Sun Q."/>
            <person name="Mori K."/>
        </authorList>
    </citation>
    <scope>NUCLEOTIDE SEQUENCE [LARGE SCALE GENOMIC DNA]</scope>
    <source>
        <strain evidence="3 4">JCM 15389</strain>
    </source>
</reference>
<dbReference type="InterPro" id="IPR014729">
    <property type="entry name" value="Rossmann-like_a/b/a_fold"/>
</dbReference>
<feature type="domain" description="DUF218" evidence="2">
    <location>
        <begin position="57"/>
        <end position="200"/>
    </location>
</feature>
<evidence type="ECO:0000313" key="4">
    <source>
        <dbReference type="Proteomes" id="UP001589788"/>
    </source>
</evidence>
<feature type="transmembrane region" description="Helical" evidence="1">
    <location>
        <begin position="21"/>
        <end position="46"/>
    </location>
</feature>
<organism evidence="3 4">
    <name type="scientific">Aciditerrimonas ferrireducens</name>
    <dbReference type="NCBI Taxonomy" id="667306"/>
    <lineage>
        <taxon>Bacteria</taxon>
        <taxon>Bacillati</taxon>
        <taxon>Actinomycetota</taxon>
        <taxon>Acidimicrobiia</taxon>
        <taxon>Acidimicrobiales</taxon>
        <taxon>Acidimicrobiaceae</taxon>
        <taxon>Aciditerrimonas</taxon>
    </lineage>
</organism>
<keyword evidence="1" id="KW-0812">Transmembrane</keyword>
<dbReference type="Pfam" id="PF02698">
    <property type="entry name" value="DUF218"/>
    <property type="match status" value="1"/>
</dbReference>
<sequence>MGRGERRSPRGRPARRRWPRRLLEALLVLVLGVLGYLGVTAFQVWLTAHQVERRPAQAIVVMGSAAYGEQPSPDFEVRLATALGLWRAGLAPLVVVTGGKLPGDPATEAAVGAAWLAHRGVPARDLAEAGGGDTWTNLVDAARVLLPEGRRRILVVTDGFHEDRSMAVASSLGLQPFPVPARDSPLRGAALVPYYVKETLGVALGRIIGFDHLEWADHLGFLDHLRFLDPDPH</sequence>
<evidence type="ECO:0000259" key="2">
    <source>
        <dbReference type="Pfam" id="PF02698"/>
    </source>
</evidence>
<dbReference type="InterPro" id="IPR003848">
    <property type="entry name" value="DUF218"/>
</dbReference>
<dbReference type="RefSeq" id="WP_248106463.1">
    <property type="nucleotide sequence ID" value="NZ_JAKHEX010000005.1"/>
</dbReference>
<proteinExistence type="predicted"/>
<dbReference type="Gene3D" id="3.40.50.620">
    <property type="entry name" value="HUPs"/>
    <property type="match status" value="1"/>
</dbReference>
<accession>A0ABV6BZ18</accession>